<dbReference type="Pfam" id="PF03099">
    <property type="entry name" value="BPL_LplA_LipB"/>
    <property type="match status" value="1"/>
</dbReference>
<dbReference type="AlphaFoldDB" id="A0A645GR09"/>
<proteinExistence type="predicted"/>
<organism evidence="3">
    <name type="scientific">bioreactor metagenome</name>
    <dbReference type="NCBI Taxonomy" id="1076179"/>
    <lineage>
        <taxon>unclassified sequences</taxon>
        <taxon>metagenomes</taxon>
        <taxon>ecological metagenomes</taxon>
    </lineage>
</organism>
<accession>A0A645GR09</accession>
<evidence type="ECO:0000259" key="2">
    <source>
        <dbReference type="PROSITE" id="PS51733"/>
    </source>
</evidence>
<dbReference type="InterPro" id="IPR004408">
    <property type="entry name" value="Biotin_CoA_COase_ligase"/>
</dbReference>
<dbReference type="GO" id="GO:0005737">
    <property type="term" value="C:cytoplasm"/>
    <property type="evidence" value="ECO:0007669"/>
    <property type="project" value="TreeGrafter"/>
</dbReference>
<sequence>MGLLTSLAALAVCEAIDSVCHFEPRVKWPNDILVGGKKVCGILTNLITDTAINRMTHAVIGIGINVNHNPEDFPEELAEKAGSLKMFVGQPVSRERLCAQTLNELDRLLIDEGALLRDPVPYVDRLTALSCTIGNMVRISTPKGPETVLALGLTSDGGLIVDNLVERKVVRFGEVETI</sequence>
<evidence type="ECO:0000313" key="3">
    <source>
        <dbReference type="EMBL" id="MPN26394.1"/>
    </source>
</evidence>
<dbReference type="EMBL" id="VSSQ01075901">
    <property type="protein sequence ID" value="MPN26394.1"/>
    <property type="molecule type" value="Genomic_DNA"/>
</dbReference>
<dbReference type="EC" id="6.3.4.15" evidence="3"/>
<comment type="caution">
    <text evidence="3">The sequence shown here is derived from an EMBL/GenBank/DDBJ whole genome shotgun (WGS) entry which is preliminary data.</text>
</comment>
<dbReference type="InterPro" id="IPR045864">
    <property type="entry name" value="aa-tRNA-synth_II/BPL/LPL"/>
</dbReference>
<keyword evidence="1 3" id="KW-0436">Ligase</keyword>
<dbReference type="GO" id="GO:0004077">
    <property type="term" value="F:biotin--[biotin carboxyl-carrier protein] ligase activity"/>
    <property type="evidence" value="ECO:0007669"/>
    <property type="project" value="UniProtKB-EC"/>
</dbReference>
<dbReference type="PROSITE" id="PS51733">
    <property type="entry name" value="BPL_LPL_CATALYTIC"/>
    <property type="match status" value="1"/>
</dbReference>
<name>A0A645GR09_9ZZZZ</name>
<protein>
    <submittedName>
        <fullName evidence="3">Bifunctional ligase/repressor BirA</fullName>
        <ecNumber evidence="3">6.3.4.15</ecNumber>
    </submittedName>
</protein>
<evidence type="ECO:0000256" key="1">
    <source>
        <dbReference type="ARBA" id="ARBA00022598"/>
    </source>
</evidence>
<gene>
    <name evidence="3" type="primary">birA_44</name>
    <name evidence="3" type="ORF">SDC9_173818</name>
</gene>
<dbReference type="InterPro" id="IPR004143">
    <property type="entry name" value="BPL_LPL_catalytic"/>
</dbReference>
<dbReference type="NCBIfam" id="TIGR00121">
    <property type="entry name" value="birA_ligase"/>
    <property type="match status" value="1"/>
</dbReference>
<feature type="domain" description="BPL/LPL catalytic" evidence="2">
    <location>
        <begin position="1"/>
        <end position="113"/>
    </location>
</feature>
<dbReference type="SUPFAM" id="SSF55681">
    <property type="entry name" value="Class II aaRS and biotin synthetases"/>
    <property type="match status" value="1"/>
</dbReference>
<reference evidence="3" key="1">
    <citation type="submission" date="2019-08" db="EMBL/GenBank/DDBJ databases">
        <authorList>
            <person name="Kucharzyk K."/>
            <person name="Murdoch R.W."/>
            <person name="Higgins S."/>
            <person name="Loffler F."/>
        </authorList>
    </citation>
    <scope>NUCLEOTIDE SEQUENCE</scope>
</reference>
<dbReference type="PANTHER" id="PTHR12835">
    <property type="entry name" value="BIOTIN PROTEIN LIGASE"/>
    <property type="match status" value="1"/>
</dbReference>
<dbReference type="Gene3D" id="3.30.930.10">
    <property type="entry name" value="Bira Bifunctional Protein, Domain 2"/>
    <property type="match status" value="1"/>
</dbReference>
<dbReference type="PANTHER" id="PTHR12835:SF5">
    <property type="entry name" value="BIOTIN--PROTEIN LIGASE"/>
    <property type="match status" value="1"/>
</dbReference>